<dbReference type="AlphaFoldDB" id="A0AAF0TTD5"/>
<keyword evidence="3" id="KW-1185">Reference proteome</keyword>
<organism evidence="2 3">
    <name type="scientific">Solanum verrucosum</name>
    <dbReference type="NCBI Taxonomy" id="315347"/>
    <lineage>
        <taxon>Eukaryota</taxon>
        <taxon>Viridiplantae</taxon>
        <taxon>Streptophyta</taxon>
        <taxon>Embryophyta</taxon>
        <taxon>Tracheophyta</taxon>
        <taxon>Spermatophyta</taxon>
        <taxon>Magnoliopsida</taxon>
        <taxon>eudicotyledons</taxon>
        <taxon>Gunneridae</taxon>
        <taxon>Pentapetalae</taxon>
        <taxon>asterids</taxon>
        <taxon>lamiids</taxon>
        <taxon>Solanales</taxon>
        <taxon>Solanaceae</taxon>
        <taxon>Solanoideae</taxon>
        <taxon>Solaneae</taxon>
        <taxon>Solanum</taxon>
    </lineage>
</organism>
<proteinExistence type="predicted"/>
<evidence type="ECO:0000256" key="1">
    <source>
        <dbReference type="SAM" id="MobiDB-lite"/>
    </source>
</evidence>
<dbReference type="Proteomes" id="UP001234989">
    <property type="component" value="Chromosome 4"/>
</dbReference>
<dbReference type="PANTHER" id="PTHR33144:SF35">
    <property type="entry name" value="TRANSPOSASE, PTTA_EN_SPM, PLANT-RELATED"/>
    <property type="match status" value="1"/>
</dbReference>
<feature type="compositionally biased region" description="Polar residues" evidence="1">
    <location>
        <begin position="95"/>
        <end position="106"/>
    </location>
</feature>
<evidence type="ECO:0000313" key="2">
    <source>
        <dbReference type="EMBL" id="WMV25465.1"/>
    </source>
</evidence>
<feature type="region of interest" description="Disordered" evidence="1">
    <location>
        <begin position="84"/>
        <end position="110"/>
    </location>
</feature>
<sequence length="366" mass="41781">SLGGTFERKSSDLEVRVRFGLEHETPSLNIGSHMTVANLDHDVAPQSEANEQSEAIGQSIEEQPLEEQSLEEQVIINSIIPTTNEQSEEQVEGLPTQNTRGRTQMHNVHRQRERKLITLNRLNQPVGTTDEVVTELSSFLGTLARTATLCPFDIFDWRNMDTKKDLWDYTKEKYIIPEAAKKWTLVTIQEAWRRHKSDLKINYYDSYDNDEVRMAKKPGHIPECQFRELLKYWKSEKFKEKEKETVSAKEIFMVIRTRKPGRLLKWKRLKHKWTQIIDAFSAVMGPEHPGRLRLYGVGVTKTTLKIKAGNSDHSLNATDDVNAGLIDRNILVALSVPPPRETSISAQAADQGDEIEGDESSTEDLT</sequence>
<accession>A0AAF0TTD5</accession>
<feature type="non-terminal residue" evidence="2">
    <location>
        <position position="1"/>
    </location>
</feature>
<name>A0AAF0TTD5_SOLVR</name>
<protein>
    <submittedName>
        <fullName evidence="2">Uncharacterized protein</fullName>
    </submittedName>
</protein>
<feature type="region of interest" description="Disordered" evidence="1">
    <location>
        <begin position="341"/>
        <end position="366"/>
    </location>
</feature>
<dbReference type="EMBL" id="CP133615">
    <property type="protein sequence ID" value="WMV25465.1"/>
    <property type="molecule type" value="Genomic_DNA"/>
</dbReference>
<feature type="compositionally biased region" description="Acidic residues" evidence="1">
    <location>
        <begin position="351"/>
        <end position="366"/>
    </location>
</feature>
<evidence type="ECO:0000313" key="3">
    <source>
        <dbReference type="Proteomes" id="UP001234989"/>
    </source>
</evidence>
<gene>
    <name evidence="2" type="ORF">MTR67_018850</name>
</gene>
<dbReference type="PANTHER" id="PTHR33144">
    <property type="entry name" value="OS10G0409366 PROTEIN-RELATED"/>
    <property type="match status" value="1"/>
</dbReference>
<reference evidence="2" key="1">
    <citation type="submission" date="2023-08" db="EMBL/GenBank/DDBJ databases">
        <title>A de novo genome assembly of Solanum verrucosum Schlechtendal, a Mexican diploid species geographically isolated from the other diploid A-genome species in potato relatives.</title>
        <authorList>
            <person name="Hosaka K."/>
        </authorList>
    </citation>
    <scope>NUCLEOTIDE SEQUENCE</scope>
    <source>
        <tissue evidence="2">Young leaves</tissue>
    </source>
</reference>